<evidence type="ECO:0000313" key="1">
    <source>
        <dbReference type="EMBL" id="KAA3487859.1"/>
    </source>
</evidence>
<comment type="caution">
    <text evidence="1">The sequence shown here is derived from an EMBL/GenBank/DDBJ whole genome shotgun (WGS) entry which is preliminary data.</text>
</comment>
<evidence type="ECO:0000313" key="2">
    <source>
        <dbReference type="Proteomes" id="UP000325315"/>
    </source>
</evidence>
<keyword evidence="2" id="KW-1185">Reference proteome</keyword>
<sequence length="130" mass="15148">MKRDISELVYKSLICQQVKAEHQPVTIPKLKWDKVTMNFISGLPLSLKKEDVIWVIIDRLTKLSDCMVCQFPLFLIEIYSSHPDSEKLQEALVLHFILRWMVNLNICFSVVFWNLKAIGKEILAVSRNCI</sequence>
<proteinExistence type="predicted"/>
<reference evidence="2" key="1">
    <citation type="journal article" date="2019" name="Plant Biotechnol. J.">
        <title>Genome sequencing of the Australian wild diploid species Gossypium australe highlights disease resistance and delayed gland morphogenesis.</title>
        <authorList>
            <person name="Cai Y."/>
            <person name="Cai X."/>
            <person name="Wang Q."/>
            <person name="Wang P."/>
            <person name="Zhang Y."/>
            <person name="Cai C."/>
            <person name="Xu Y."/>
            <person name="Wang K."/>
            <person name="Zhou Z."/>
            <person name="Wang C."/>
            <person name="Geng S."/>
            <person name="Li B."/>
            <person name="Dong Q."/>
            <person name="Hou Y."/>
            <person name="Wang H."/>
            <person name="Ai P."/>
            <person name="Liu Z."/>
            <person name="Yi F."/>
            <person name="Sun M."/>
            <person name="An G."/>
            <person name="Cheng J."/>
            <person name="Zhang Y."/>
            <person name="Shi Q."/>
            <person name="Xie Y."/>
            <person name="Shi X."/>
            <person name="Chang Y."/>
            <person name="Huang F."/>
            <person name="Chen Y."/>
            <person name="Hong S."/>
            <person name="Mi L."/>
            <person name="Sun Q."/>
            <person name="Zhang L."/>
            <person name="Zhou B."/>
            <person name="Peng R."/>
            <person name="Zhang X."/>
            <person name="Liu F."/>
        </authorList>
    </citation>
    <scope>NUCLEOTIDE SEQUENCE [LARGE SCALE GENOMIC DNA]</scope>
    <source>
        <strain evidence="2">cv. PA1801</strain>
    </source>
</reference>
<name>A0A5B6X0U2_9ROSI</name>
<gene>
    <name evidence="1" type="ORF">EPI10_031658</name>
</gene>
<accession>A0A5B6X0U2</accession>
<dbReference type="OrthoDB" id="1938712at2759"/>
<dbReference type="EMBL" id="SMMG02000001">
    <property type="protein sequence ID" value="KAA3487859.1"/>
    <property type="molecule type" value="Genomic_DNA"/>
</dbReference>
<dbReference type="PANTHER" id="PTHR45835">
    <property type="entry name" value="YALI0A06105P"/>
    <property type="match status" value="1"/>
</dbReference>
<organism evidence="1 2">
    <name type="scientific">Gossypium australe</name>
    <dbReference type="NCBI Taxonomy" id="47621"/>
    <lineage>
        <taxon>Eukaryota</taxon>
        <taxon>Viridiplantae</taxon>
        <taxon>Streptophyta</taxon>
        <taxon>Embryophyta</taxon>
        <taxon>Tracheophyta</taxon>
        <taxon>Spermatophyta</taxon>
        <taxon>Magnoliopsida</taxon>
        <taxon>eudicotyledons</taxon>
        <taxon>Gunneridae</taxon>
        <taxon>Pentapetalae</taxon>
        <taxon>rosids</taxon>
        <taxon>malvids</taxon>
        <taxon>Malvales</taxon>
        <taxon>Malvaceae</taxon>
        <taxon>Malvoideae</taxon>
        <taxon>Gossypium</taxon>
    </lineage>
</organism>
<dbReference type="AlphaFoldDB" id="A0A5B6X0U2"/>
<dbReference type="PANTHER" id="PTHR45835:SF99">
    <property type="entry name" value="CHROMO DOMAIN-CONTAINING PROTEIN-RELATED"/>
    <property type="match status" value="1"/>
</dbReference>
<dbReference type="Proteomes" id="UP000325315">
    <property type="component" value="Unassembled WGS sequence"/>
</dbReference>
<protein>
    <submittedName>
        <fullName evidence="1">Integrase</fullName>
    </submittedName>
</protein>